<keyword evidence="3" id="KW-1185">Reference proteome</keyword>
<proteinExistence type="predicted"/>
<evidence type="ECO:0000256" key="1">
    <source>
        <dbReference type="SAM" id="MobiDB-lite"/>
    </source>
</evidence>
<evidence type="ECO:0000313" key="3">
    <source>
        <dbReference type="Proteomes" id="UP001552521"/>
    </source>
</evidence>
<comment type="caution">
    <text evidence="2">The sequence shown here is derived from an EMBL/GenBank/DDBJ whole genome shotgun (WGS) entry which is preliminary data.</text>
</comment>
<organism evidence="2 3">
    <name type="scientific">Streptomyces kurssanovii</name>
    <dbReference type="NCBI Taxonomy" id="67312"/>
    <lineage>
        <taxon>Bacteria</taxon>
        <taxon>Bacillati</taxon>
        <taxon>Actinomycetota</taxon>
        <taxon>Actinomycetes</taxon>
        <taxon>Kitasatosporales</taxon>
        <taxon>Streptomycetaceae</taxon>
        <taxon>Streptomyces</taxon>
    </lineage>
</organism>
<evidence type="ECO:0000313" key="2">
    <source>
        <dbReference type="EMBL" id="MEV4683179.1"/>
    </source>
</evidence>
<dbReference type="EMBL" id="JBFAQK010000028">
    <property type="protein sequence ID" value="MEV4683179.1"/>
    <property type="molecule type" value="Genomic_DNA"/>
</dbReference>
<reference evidence="2 3" key="1">
    <citation type="submission" date="2024-06" db="EMBL/GenBank/DDBJ databases">
        <title>The Natural Products Discovery Center: Release of the First 8490 Sequenced Strains for Exploring Actinobacteria Biosynthetic Diversity.</title>
        <authorList>
            <person name="Kalkreuter E."/>
            <person name="Kautsar S.A."/>
            <person name="Yang D."/>
            <person name="Bader C.D."/>
            <person name="Teijaro C.N."/>
            <person name="Fluegel L."/>
            <person name="Davis C.M."/>
            <person name="Simpson J.R."/>
            <person name="Lauterbach L."/>
            <person name="Steele A.D."/>
            <person name="Gui C."/>
            <person name="Meng S."/>
            <person name="Li G."/>
            <person name="Viehrig K."/>
            <person name="Ye F."/>
            <person name="Su P."/>
            <person name="Kiefer A.F."/>
            <person name="Nichols A."/>
            <person name="Cepeda A.J."/>
            <person name="Yan W."/>
            <person name="Fan B."/>
            <person name="Jiang Y."/>
            <person name="Adhikari A."/>
            <person name="Zheng C.-J."/>
            <person name="Schuster L."/>
            <person name="Cowan T.M."/>
            <person name="Smanski M.J."/>
            <person name="Chevrette M.G."/>
            <person name="De Carvalho L.P.S."/>
            <person name="Shen B."/>
        </authorList>
    </citation>
    <scope>NUCLEOTIDE SEQUENCE [LARGE SCALE GENOMIC DNA]</scope>
    <source>
        <strain evidence="2 3">NPDC049344</strain>
    </source>
</reference>
<protein>
    <submittedName>
        <fullName evidence="2">Uncharacterized protein</fullName>
    </submittedName>
</protein>
<accession>A0ABV3HX66</accession>
<dbReference type="Proteomes" id="UP001552521">
    <property type="component" value="Unassembled WGS sequence"/>
</dbReference>
<feature type="compositionally biased region" description="Pro residues" evidence="1">
    <location>
        <begin position="34"/>
        <end position="47"/>
    </location>
</feature>
<sequence length="113" mass="11429">MTGHRPAGLAAAAAAFVALSGYVTTELIERSAPPVTPPSPYTAPEPSPDCGTPELDPVHCPFGGGCPTPAATIADPAAGKVPVPGPTSQRPGGEPLLEQRISNCVEDRAVYVD</sequence>
<feature type="region of interest" description="Disordered" evidence="1">
    <location>
        <begin position="77"/>
        <end position="97"/>
    </location>
</feature>
<feature type="region of interest" description="Disordered" evidence="1">
    <location>
        <begin position="31"/>
        <end position="55"/>
    </location>
</feature>
<name>A0ABV3HX66_9ACTN</name>
<dbReference type="RefSeq" id="WP_364596277.1">
    <property type="nucleotide sequence ID" value="NZ_JBFAQK010000028.1"/>
</dbReference>
<gene>
    <name evidence="2" type="ORF">AB0K36_20590</name>
</gene>